<evidence type="ECO:0000256" key="3">
    <source>
        <dbReference type="PROSITE-ProRule" id="PRU10007"/>
    </source>
</evidence>
<dbReference type="InterPro" id="IPR016160">
    <property type="entry name" value="Ald_DH_CS_CYS"/>
</dbReference>
<dbReference type="PROSITE" id="PS00070">
    <property type="entry name" value="ALDEHYDE_DEHYDR_CYS"/>
    <property type="match status" value="1"/>
</dbReference>
<evidence type="ECO:0000259" key="5">
    <source>
        <dbReference type="Pfam" id="PF00171"/>
    </source>
</evidence>
<dbReference type="Gene3D" id="3.40.605.10">
    <property type="entry name" value="Aldehyde Dehydrogenase, Chain A, domain 1"/>
    <property type="match status" value="1"/>
</dbReference>
<dbReference type="CDD" id="cd07141">
    <property type="entry name" value="ALDH_F1AB_F2_RALDH1"/>
    <property type="match status" value="1"/>
</dbReference>
<evidence type="ECO:0000313" key="7">
    <source>
        <dbReference type="RefSeq" id="XP_022100813.1"/>
    </source>
</evidence>
<dbReference type="GeneID" id="110984698"/>
<sequence>MDPPQVRYTQLFINNEFVNSVSGKTFPTINPQTGEKICDIQEGGKADVDLAVKAAREAVKLGTPWRTMDAHERGKLMHKLADLYERDAEYIASLDTLDNGTLYKTMLSCVYSSVEVLRYFGGWADKIHGKTIPIKGDYFCYTRHEPVGVCGAIIPWNFPNEMFTWKLGPALCCGNSMVIKPAEQTPLSALYLGSLIKEAGFPPGVVNIVSGYGPTAGAAISEHMDIDKVAFTGSTEIGRLIQQASGKSNLKRVSLEMGGKSPNIIFADADLDYAVEESHEAIFFNMGECCSAGSRTFVQEDIYDEFVKKSVERAKRRVIGNPFEENTESGPQIDQDQFDKIMSYIEIGKKEGAKLECGGQRQGDKGYFIQSTVFSNVTNDMRVAQEEIFGPVQLLIKFKTLDEVLQQANNTQYGLAGGVFTKDIEKALTIANSLQTGFVTVNNYSGGGANAPFGGYKSSGIGRDLGEDALQEYYQVKTVVVKVPQKNS</sequence>
<dbReference type="FunFam" id="3.40.605.10:FF:000026">
    <property type="entry name" value="Aldehyde dehydrogenase, putative"/>
    <property type="match status" value="1"/>
</dbReference>
<comment type="similarity">
    <text evidence="1 4">Belongs to the aldehyde dehydrogenase family.</text>
</comment>
<reference evidence="7" key="1">
    <citation type="submission" date="2025-08" db="UniProtKB">
        <authorList>
            <consortium name="RefSeq"/>
        </authorList>
    </citation>
    <scope>IDENTIFICATION</scope>
</reference>
<dbReference type="Gene3D" id="3.40.309.10">
    <property type="entry name" value="Aldehyde Dehydrogenase, Chain A, domain 2"/>
    <property type="match status" value="1"/>
</dbReference>
<dbReference type="RefSeq" id="XP_022100813.1">
    <property type="nucleotide sequence ID" value="XM_022245121.1"/>
</dbReference>
<accession>A0A8B7Z5A2</accession>
<organism evidence="6 7">
    <name type="scientific">Acanthaster planci</name>
    <name type="common">Crown-of-thorns starfish</name>
    <dbReference type="NCBI Taxonomy" id="133434"/>
    <lineage>
        <taxon>Eukaryota</taxon>
        <taxon>Metazoa</taxon>
        <taxon>Echinodermata</taxon>
        <taxon>Eleutherozoa</taxon>
        <taxon>Asterozoa</taxon>
        <taxon>Asteroidea</taxon>
        <taxon>Valvatacea</taxon>
        <taxon>Valvatida</taxon>
        <taxon>Acanthasteridae</taxon>
        <taxon>Acanthaster</taxon>
    </lineage>
</organism>
<dbReference type="InterPro" id="IPR029510">
    <property type="entry name" value="Ald_DH_CS_GLU"/>
</dbReference>
<keyword evidence="6" id="KW-1185">Reference proteome</keyword>
<dbReference type="Pfam" id="PF00171">
    <property type="entry name" value="Aldedh"/>
    <property type="match status" value="1"/>
</dbReference>
<dbReference type="InterPro" id="IPR016163">
    <property type="entry name" value="Ald_DH_C"/>
</dbReference>
<dbReference type="OrthoDB" id="310895at2759"/>
<dbReference type="GO" id="GO:0016620">
    <property type="term" value="F:oxidoreductase activity, acting on the aldehyde or oxo group of donors, NAD or NADP as acceptor"/>
    <property type="evidence" value="ECO:0007669"/>
    <property type="project" value="InterPro"/>
</dbReference>
<feature type="active site" evidence="3">
    <location>
        <position position="256"/>
    </location>
</feature>
<dbReference type="PANTHER" id="PTHR11699">
    <property type="entry name" value="ALDEHYDE DEHYDROGENASE-RELATED"/>
    <property type="match status" value="1"/>
</dbReference>
<dbReference type="InterPro" id="IPR016162">
    <property type="entry name" value="Ald_DH_N"/>
</dbReference>
<name>A0A8B7Z5A2_ACAPL</name>
<dbReference type="PROSITE" id="PS00687">
    <property type="entry name" value="ALDEHYDE_DEHYDR_GLU"/>
    <property type="match status" value="1"/>
</dbReference>
<gene>
    <name evidence="7" type="primary">LOC110984698</name>
</gene>
<evidence type="ECO:0000256" key="4">
    <source>
        <dbReference type="RuleBase" id="RU003345"/>
    </source>
</evidence>
<evidence type="ECO:0000256" key="1">
    <source>
        <dbReference type="ARBA" id="ARBA00009986"/>
    </source>
</evidence>
<proteinExistence type="inferred from homology"/>
<dbReference type="AlphaFoldDB" id="A0A8B7Z5A2"/>
<feature type="domain" description="Aldehyde dehydrogenase" evidence="5">
    <location>
        <begin position="18"/>
        <end position="479"/>
    </location>
</feature>
<protein>
    <submittedName>
        <fullName evidence="7">Retinal dehydrogenase 1-like isoform X1</fullName>
    </submittedName>
</protein>
<keyword evidence="2 4" id="KW-0560">Oxidoreductase</keyword>
<evidence type="ECO:0000313" key="6">
    <source>
        <dbReference type="Proteomes" id="UP000694845"/>
    </source>
</evidence>
<dbReference type="Proteomes" id="UP000694845">
    <property type="component" value="Unplaced"/>
</dbReference>
<evidence type="ECO:0000256" key="2">
    <source>
        <dbReference type="ARBA" id="ARBA00023002"/>
    </source>
</evidence>
<dbReference type="KEGG" id="aplc:110984698"/>
<dbReference type="InterPro" id="IPR015590">
    <property type="entry name" value="Aldehyde_DH_dom"/>
</dbReference>
<dbReference type="FunFam" id="3.40.605.10:FF:000050">
    <property type="entry name" value="Aldehyde dehydrogenase, mitochondrial"/>
    <property type="match status" value="1"/>
</dbReference>
<dbReference type="SUPFAM" id="SSF53720">
    <property type="entry name" value="ALDH-like"/>
    <property type="match status" value="1"/>
</dbReference>
<dbReference type="InterPro" id="IPR016161">
    <property type="entry name" value="Ald_DH/histidinol_DH"/>
</dbReference>
<dbReference type="OMA" id="WSNTFNK"/>
<dbReference type="FunFam" id="3.40.309.10:FF:000001">
    <property type="entry name" value="Mitochondrial aldehyde dehydrogenase 2"/>
    <property type="match status" value="1"/>
</dbReference>